<dbReference type="SUPFAM" id="SSF53448">
    <property type="entry name" value="Nucleotide-diphospho-sugar transferases"/>
    <property type="match status" value="1"/>
</dbReference>
<accession>A0A7S3JVU2</accession>
<protein>
    <submittedName>
        <fullName evidence="3">Uncharacterized protein</fullName>
    </submittedName>
</protein>
<proteinExistence type="predicted"/>
<evidence type="ECO:0000256" key="1">
    <source>
        <dbReference type="SAM" id="MobiDB-lite"/>
    </source>
</evidence>
<organism evidence="3">
    <name type="scientific">Aureoumbra lagunensis</name>
    <dbReference type="NCBI Taxonomy" id="44058"/>
    <lineage>
        <taxon>Eukaryota</taxon>
        <taxon>Sar</taxon>
        <taxon>Stramenopiles</taxon>
        <taxon>Ochrophyta</taxon>
        <taxon>Pelagophyceae</taxon>
        <taxon>Pelagomonadales</taxon>
        <taxon>Aureoumbra</taxon>
    </lineage>
</organism>
<feature type="chain" id="PRO_5031488270" evidence="2">
    <location>
        <begin position="27"/>
        <end position="439"/>
    </location>
</feature>
<feature type="signal peptide" evidence="2">
    <location>
        <begin position="1"/>
        <end position="26"/>
    </location>
</feature>
<reference evidence="3" key="1">
    <citation type="submission" date="2021-01" db="EMBL/GenBank/DDBJ databases">
        <authorList>
            <person name="Corre E."/>
            <person name="Pelletier E."/>
            <person name="Niang G."/>
            <person name="Scheremetjew M."/>
            <person name="Finn R."/>
            <person name="Kale V."/>
            <person name="Holt S."/>
            <person name="Cochrane G."/>
            <person name="Meng A."/>
            <person name="Brown T."/>
            <person name="Cohen L."/>
        </authorList>
    </citation>
    <scope>NUCLEOTIDE SEQUENCE</scope>
    <source>
        <strain evidence="3">CCMP1510</strain>
    </source>
</reference>
<feature type="region of interest" description="Disordered" evidence="1">
    <location>
        <begin position="413"/>
        <end position="439"/>
    </location>
</feature>
<sequence>MRSMLRTSILFLVSWDSRIFSSGALCDSPDCEITIHKIFIGREGDNSTQYYSSFLKLNDSSTKYKENMASVCKINFRFWNYAQAQALIAKHDAQVARLLDRINRISFAALVADIARIYILYEHGGWYQDAAYEFSDPRLFCNVVKLYEKFGNIFRKYGNSTFAYELKHQNKTERICGVVPAPHCIGYVEGMCKSKNFISRCSLDSSCVGYAILPGVRSYPAAMCDFLICKDTIPAKPNNCITYYIDTAMEEPDDRNVCLNNNFAIKSRYSPVMLSVIKLIRERFIHGLNLYDKHGLFHQSSSQNDRGVATYLHYIGSRGFSDALVTIAGHSRPFFHRGSEIFYNKTLNETLVFANWHGTHRVQSIYGSYNDFNNISSPHAHWTKAINQPLFLDGPPAAAQWSTQLNGVSTVGNKMEKKDNNEKKKRRKGRIHKHLDATS</sequence>
<dbReference type="AlphaFoldDB" id="A0A7S3JVU2"/>
<dbReference type="EMBL" id="HBIJ01008364">
    <property type="protein sequence ID" value="CAE0365172.1"/>
    <property type="molecule type" value="Transcribed_RNA"/>
</dbReference>
<dbReference type="InterPro" id="IPR029044">
    <property type="entry name" value="Nucleotide-diphossugar_trans"/>
</dbReference>
<gene>
    <name evidence="3" type="ORF">ALAG00032_LOCUS5914</name>
</gene>
<keyword evidence="2" id="KW-0732">Signal</keyword>
<feature type="compositionally biased region" description="Basic residues" evidence="1">
    <location>
        <begin position="423"/>
        <end position="433"/>
    </location>
</feature>
<name>A0A7S3JVU2_9STRA</name>
<dbReference type="Gene3D" id="3.90.550.20">
    <property type="match status" value="1"/>
</dbReference>
<evidence type="ECO:0000313" key="3">
    <source>
        <dbReference type="EMBL" id="CAE0365172.1"/>
    </source>
</evidence>
<evidence type="ECO:0000256" key="2">
    <source>
        <dbReference type="SAM" id="SignalP"/>
    </source>
</evidence>